<dbReference type="EMBL" id="MEVB01000036">
    <property type="protein sequence ID" value="OGC51663.1"/>
    <property type="molecule type" value="Genomic_DNA"/>
</dbReference>
<accession>A0A1F4V541</accession>
<gene>
    <name evidence="1" type="ORF">A2709_03155</name>
</gene>
<evidence type="ECO:0000313" key="1">
    <source>
        <dbReference type="EMBL" id="OGC51663.1"/>
    </source>
</evidence>
<protein>
    <submittedName>
        <fullName evidence="1">Uncharacterized protein</fullName>
    </submittedName>
</protein>
<sequence length="77" mass="8271">MVPAAMPTTSNVLPPPTEVLDPKLQACADIVPYIDRALVKAHVEGPSARRGINSNGTAERIPEDDIYNALARQTGYL</sequence>
<organism evidence="1 2">
    <name type="scientific">candidate division WWE3 bacterium RIFCSPHIGHO2_01_FULL_43_9</name>
    <dbReference type="NCBI Taxonomy" id="1802618"/>
    <lineage>
        <taxon>Bacteria</taxon>
        <taxon>Katanobacteria</taxon>
    </lineage>
</organism>
<dbReference type="AlphaFoldDB" id="A0A1F4V541"/>
<evidence type="ECO:0000313" key="2">
    <source>
        <dbReference type="Proteomes" id="UP000176853"/>
    </source>
</evidence>
<comment type="caution">
    <text evidence="1">The sequence shown here is derived from an EMBL/GenBank/DDBJ whole genome shotgun (WGS) entry which is preliminary data.</text>
</comment>
<reference evidence="1 2" key="1">
    <citation type="journal article" date="2016" name="Nat. Commun.">
        <title>Thousands of microbial genomes shed light on interconnected biogeochemical processes in an aquifer system.</title>
        <authorList>
            <person name="Anantharaman K."/>
            <person name="Brown C.T."/>
            <person name="Hug L.A."/>
            <person name="Sharon I."/>
            <person name="Castelle C.J."/>
            <person name="Probst A.J."/>
            <person name="Thomas B.C."/>
            <person name="Singh A."/>
            <person name="Wilkins M.J."/>
            <person name="Karaoz U."/>
            <person name="Brodie E.L."/>
            <person name="Williams K.H."/>
            <person name="Hubbard S.S."/>
            <person name="Banfield J.F."/>
        </authorList>
    </citation>
    <scope>NUCLEOTIDE SEQUENCE [LARGE SCALE GENOMIC DNA]</scope>
</reference>
<dbReference type="Proteomes" id="UP000176853">
    <property type="component" value="Unassembled WGS sequence"/>
</dbReference>
<name>A0A1F4V541_UNCKA</name>
<proteinExistence type="predicted"/>